<evidence type="ECO:0000313" key="2">
    <source>
        <dbReference type="Proteomes" id="UP000321331"/>
    </source>
</evidence>
<comment type="caution">
    <text evidence="1">The sequence shown here is derived from an EMBL/GenBank/DDBJ whole genome shotgun (WGS) entry which is preliminary data.</text>
</comment>
<sequence>MFRSKEPFGGQETIDARLIETNKGINVLSSQCVKFVKDRSDEFTNYLLYAWERDGTVILKNEELLKALQNVETTDDEWFYLSLLNYILKQNKDGTVEFPRRVFELYLRWQAVYEAGGEKIRVEVS</sequence>
<evidence type="ECO:0000313" key="1">
    <source>
        <dbReference type="EMBL" id="TXC07406.1"/>
    </source>
</evidence>
<proteinExistence type="predicted"/>
<dbReference type="Proteomes" id="UP000321331">
    <property type="component" value="Unassembled WGS sequence"/>
</dbReference>
<name>A0A5C6T9M2_FUSOC</name>
<reference evidence="1 2" key="1">
    <citation type="submission" date="2019-07" db="EMBL/GenBank/DDBJ databases">
        <title>The First High-Quality Draft Genome Sequence of the Causal Agent of the Current Panama Disease Epidemic.</title>
        <authorList>
            <person name="Warmington R.J."/>
            <person name="Kay W."/>
            <person name="Jeffries A."/>
            <person name="Bebber D."/>
            <person name="Moore K."/>
            <person name="Studholme D.J."/>
        </authorList>
    </citation>
    <scope>NUCLEOTIDE SEQUENCE [LARGE SCALE GENOMIC DNA]</scope>
    <source>
        <strain evidence="1 2">TR4</strain>
    </source>
</reference>
<protein>
    <submittedName>
        <fullName evidence="1">Uncharacterized protein</fullName>
    </submittedName>
</protein>
<gene>
    <name evidence="1" type="ORF">FocTR4_00003345</name>
</gene>
<accession>A0A5C6T9M2</accession>
<dbReference type="EMBL" id="VMNF01000005">
    <property type="protein sequence ID" value="TXC07406.1"/>
    <property type="molecule type" value="Genomic_DNA"/>
</dbReference>
<dbReference type="AlphaFoldDB" id="A0A5C6T9M2"/>
<organism evidence="1 2">
    <name type="scientific">Fusarium oxysporum f. sp. cubense</name>
    <dbReference type="NCBI Taxonomy" id="61366"/>
    <lineage>
        <taxon>Eukaryota</taxon>
        <taxon>Fungi</taxon>
        <taxon>Dikarya</taxon>
        <taxon>Ascomycota</taxon>
        <taxon>Pezizomycotina</taxon>
        <taxon>Sordariomycetes</taxon>
        <taxon>Hypocreomycetidae</taxon>
        <taxon>Hypocreales</taxon>
        <taxon>Nectriaceae</taxon>
        <taxon>Fusarium</taxon>
        <taxon>Fusarium oxysporum species complex</taxon>
    </lineage>
</organism>